<dbReference type="GO" id="GO:0043124">
    <property type="term" value="P:negative regulation of canonical NF-kappaB signal transduction"/>
    <property type="evidence" value="ECO:0007669"/>
    <property type="project" value="InterPro"/>
</dbReference>
<keyword evidence="5" id="KW-0539">Nucleus</keyword>
<evidence type="ECO:0000256" key="4">
    <source>
        <dbReference type="ARBA" id="ARBA00023043"/>
    </source>
</evidence>
<keyword evidence="3" id="KW-0677">Repeat</keyword>
<name>A0A3N4L6I9_9PEZI</name>
<dbReference type="EMBL" id="ML121626">
    <property type="protein sequence ID" value="RPB18473.1"/>
    <property type="molecule type" value="Genomic_DNA"/>
</dbReference>
<dbReference type="AlphaFoldDB" id="A0A3N4L6I9"/>
<keyword evidence="4" id="KW-0040">ANK repeat</keyword>
<evidence type="ECO:0000256" key="2">
    <source>
        <dbReference type="ARBA" id="ARBA00022553"/>
    </source>
</evidence>
<dbReference type="InterPro" id="IPR038753">
    <property type="entry name" value="NFKBIL1"/>
</dbReference>
<proteinExistence type="predicted"/>
<feature type="region of interest" description="Disordered" evidence="6">
    <location>
        <begin position="280"/>
        <end position="304"/>
    </location>
</feature>
<dbReference type="InParanoid" id="A0A3N4L6I9"/>
<reference evidence="7 8" key="1">
    <citation type="journal article" date="2018" name="Nat. Ecol. Evol.">
        <title>Pezizomycetes genomes reveal the molecular basis of ectomycorrhizal truffle lifestyle.</title>
        <authorList>
            <person name="Murat C."/>
            <person name="Payen T."/>
            <person name="Noel B."/>
            <person name="Kuo A."/>
            <person name="Morin E."/>
            <person name="Chen J."/>
            <person name="Kohler A."/>
            <person name="Krizsan K."/>
            <person name="Balestrini R."/>
            <person name="Da Silva C."/>
            <person name="Montanini B."/>
            <person name="Hainaut M."/>
            <person name="Levati E."/>
            <person name="Barry K.W."/>
            <person name="Belfiori B."/>
            <person name="Cichocki N."/>
            <person name="Clum A."/>
            <person name="Dockter R.B."/>
            <person name="Fauchery L."/>
            <person name="Guy J."/>
            <person name="Iotti M."/>
            <person name="Le Tacon F."/>
            <person name="Lindquist E.A."/>
            <person name="Lipzen A."/>
            <person name="Malagnac F."/>
            <person name="Mello A."/>
            <person name="Molinier V."/>
            <person name="Miyauchi S."/>
            <person name="Poulain J."/>
            <person name="Riccioni C."/>
            <person name="Rubini A."/>
            <person name="Sitrit Y."/>
            <person name="Splivallo R."/>
            <person name="Traeger S."/>
            <person name="Wang M."/>
            <person name="Zifcakova L."/>
            <person name="Wipf D."/>
            <person name="Zambonelli A."/>
            <person name="Paolocci F."/>
            <person name="Nowrousian M."/>
            <person name="Ottonello S."/>
            <person name="Baldrian P."/>
            <person name="Spatafora J.W."/>
            <person name="Henrissat B."/>
            <person name="Nagy L.G."/>
            <person name="Aury J.M."/>
            <person name="Wincker P."/>
            <person name="Grigoriev I.V."/>
            <person name="Bonfante P."/>
            <person name="Martin F.M."/>
        </authorList>
    </citation>
    <scope>NUCLEOTIDE SEQUENCE [LARGE SCALE GENOMIC DNA]</scope>
    <source>
        <strain evidence="7 8">ATCC MYA-4762</strain>
    </source>
</reference>
<dbReference type="PANTHER" id="PTHR15263">
    <property type="entry name" value="I-KAPPA-B-LIKE PROTEIN IKBL"/>
    <property type="match status" value="1"/>
</dbReference>
<organism evidence="7 8">
    <name type="scientific">Terfezia boudieri ATCC MYA-4762</name>
    <dbReference type="NCBI Taxonomy" id="1051890"/>
    <lineage>
        <taxon>Eukaryota</taxon>
        <taxon>Fungi</taxon>
        <taxon>Dikarya</taxon>
        <taxon>Ascomycota</taxon>
        <taxon>Pezizomycotina</taxon>
        <taxon>Pezizomycetes</taxon>
        <taxon>Pezizales</taxon>
        <taxon>Pezizaceae</taxon>
        <taxon>Terfezia</taxon>
    </lineage>
</organism>
<evidence type="ECO:0008006" key="9">
    <source>
        <dbReference type="Google" id="ProtNLM"/>
    </source>
</evidence>
<evidence type="ECO:0000256" key="3">
    <source>
        <dbReference type="ARBA" id="ARBA00022737"/>
    </source>
</evidence>
<dbReference type="Proteomes" id="UP000267821">
    <property type="component" value="Unassembled WGS sequence"/>
</dbReference>
<evidence type="ECO:0000256" key="6">
    <source>
        <dbReference type="SAM" id="MobiDB-lite"/>
    </source>
</evidence>
<evidence type="ECO:0000256" key="1">
    <source>
        <dbReference type="ARBA" id="ARBA00004123"/>
    </source>
</evidence>
<comment type="subcellular location">
    <subcellularLocation>
        <location evidence="1">Nucleus</location>
    </subcellularLocation>
</comment>
<feature type="compositionally biased region" description="Basic and acidic residues" evidence="6">
    <location>
        <begin position="154"/>
        <end position="165"/>
    </location>
</feature>
<dbReference type="GO" id="GO:0005634">
    <property type="term" value="C:nucleus"/>
    <property type="evidence" value="ECO:0007669"/>
    <property type="project" value="UniProtKB-SubCell"/>
</dbReference>
<accession>A0A3N4L6I9</accession>
<keyword evidence="2" id="KW-0597">Phosphoprotein</keyword>
<sequence length="429" mass="50156">MRSFDISNDRLGLLYGLSSLDAEESLASLPPQVLTSRNPRRPPPGQPDNQQVGPGLQTKMDGNIEGEDAEAEVKKSSRGKFRFKQSSSRTRRTDETGFRHRRHRHRERGVSEEGESRPGDYENGGEDRSEKRRKHHAYEDNHRHHRHHRHRTSTRKEKVDYEAKGYSKPRRQPLDEPSTYDDTYLPNSQSFKYADPDIAFRQSLFDAMADDEGAAFWEGVYGQRVDVYPRPEIEGPTGKLEEMDDDEYASYVRAKMYEKTHEYIFEERLKREKARVEAKERKKRESEEWEAAEKERLRREQARSQKKSRDKLKKVWEDYQAAWSQITVDRKGDEVLTASLIPWPVASQQLKDVDSTTVEEFYLSAPVDKASDGLYNLLKTERVKWHPDKMQQRWGQLEQDVMAGINATFQTIDSMWVNHKEKFTSITGN</sequence>
<evidence type="ECO:0000313" key="7">
    <source>
        <dbReference type="EMBL" id="RPB18473.1"/>
    </source>
</evidence>
<feature type="compositionally biased region" description="Basic and acidic residues" evidence="6">
    <location>
        <begin position="280"/>
        <end position="303"/>
    </location>
</feature>
<dbReference type="STRING" id="1051890.A0A3N4L6I9"/>
<dbReference type="PANTHER" id="PTHR15263:SF1">
    <property type="entry name" value="NF-KAPPA-B INHIBITOR-LIKE PROTEIN 1"/>
    <property type="match status" value="1"/>
</dbReference>
<evidence type="ECO:0000313" key="8">
    <source>
        <dbReference type="Proteomes" id="UP000267821"/>
    </source>
</evidence>
<keyword evidence="8" id="KW-1185">Reference proteome</keyword>
<protein>
    <recommendedName>
        <fullName evidence="9">J domain-containing protein</fullName>
    </recommendedName>
</protein>
<dbReference type="OrthoDB" id="412109at2759"/>
<gene>
    <name evidence="7" type="ORF">L211DRAFT_843559</name>
</gene>
<feature type="compositionally biased region" description="Basic and acidic residues" evidence="6">
    <location>
        <begin position="108"/>
        <end position="130"/>
    </location>
</feature>
<evidence type="ECO:0000256" key="5">
    <source>
        <dbReference type="ARBA" id="ARBA00023242"/>
    </source>
</evidence>
<feature type="region of interest" description="Disordered" evidence="6">
    <location>
        <begin position="28"/>
        <end position="188"/>
    </location>
</feature>
<feature type="compositionally biased region" description="Basic residues" evidence="6">
    <location>
        <begin position="143"/>
        <end position="153"/>
    </location>
</feature>